<dbReference type="AlphaFoldDB" id="A0A8K0ET85"/>
<dbReference type="PANTHER" id="PTHR34400:SF4">
    <property type="entry name" value="MEMBRANE PROTEIN"/>
    <property type="match status" value="1"/>
</dbReference>
<dbReference type="PANTHER" id="PTHR34400">
    <property type="match status" value="1"/>
</dbReference>
<dbReference type="OrthoDB" id="5966378at2759"/>
<organism evidence="1 2">
    <name type="scientific">Branchiostoma lanceolatum</name>
    <name type="common">Common lancelet</name>
    <name type="synonym">Amphioxus lanceolatum</name>
    <dbReference type="NCBI Taxonomy" id="7740"/>
    <lineage>
        <taxon>Eukaryota</taxon>
        <taxon>Metazoa</taxon>
        <taxon>Chordata</taxon>
        <taxon>Cephalochordata</taxon>
        <taxon>Leptocardii</taxon>
        <taxon>Amphioxiformes</taxon>
        <taxon>Branchiostomatidae</taxon>
        <taxon>Branchiostoma</taxon>
    </lineage>
</organism>
<protein>
    <submittedName>
        <fullName evidence="1">Hypp3132 protein</fullName>
    </submittedName>
</protein>
<evidence type="ECO:0000313" key="1">
    <source>
        <dbReference type="EMBL" id="CAH1265199.1"/>
    </source>
</evidence>
<dbReference type="InterPro" id="IPR012347">
    <property type="entry name" value="Ferritin-like"/>
</dbReference>
<gene>
    <name evidence="1" type="primary">Hypp3132</name>
    <name evidence="1" type="ORF">BLAG_LOCUS19256</name>
</gene>
<dbReference type="Proteomes" id="UP000838412">
    <property type="component" value="Chromosome 5"/>
</dbReference>
<dbReference type="EMBL" id="OV696690">
    <property type="protein sequence ID" value="CAH1265199.1"/>
    <property type="molecule type" value="Genomic_DNA"/>
</dbReference>
<sequence>MHEDPRRPDYALGRVIGTISAVDGSLGLLPEFNRMLWWQGPQWLSPGPPSVSAEKNLNVSDYCNAPFYVDIENSKVVVDLSNSLPTNPEELFAPKEDDLKKQVPIPFCVLDICSVIEGIKYIVGEGEGSDPCNPFFKGELSHYYKFKEIWKGRKLKERANSDSAADEDPSFPLCGKERCQKNYSFSGDKIPFQEEGVWPTVMNPNTSKYPQGSLVRILSDSFNQKYTNLMNCLHKVYNGNPGLFLQCYSLMTSLTVDAKRLVQTPIYPGGPHGAPTFE</sequence>
<proteinExistence type="predicted"/>
<evidence type="ECO:0000313" key="2">
    <source>
        <dbReference type="Proteomes" id="UP000838412"/>
    </source>
</evidence>
<reference evidence="1" key="1">
    <citation type="submission" date="2022-01" db="EMBL/GenBank/DDBJ databases">
        <authorList>
            <person name="Braso-Vives M."/>
        </authorList>
    </citation>
    <scope>NUCLEOTIDE SEQUENCE</scope>
</reference>
<dbReference type="Gene3D" id="1.20.1260.10">
    <property type="match status" value="1"/>
</dbReference>
<keyword evidence="2" id="KW-1185">Reference proteome</keyword>
<name>A0A8K0ET85_BRALA</name>
<accession>A0A8K0ET85</accession>